<name>A0A8S2FMZ9_9BILA</name>
<dbReference type="InterPro" id="IPR044505">
    <property type="entry name" value="GlgX_Isoamylase_N_E_set"/>
</dbReference>
<reference evidence="4" key="1">
    <citation type="submission" date="2021-02" db="EMBL/GenBank/DDBJ databases">
        <authorList>
            <person name="Nowell W R."/>
        </authorList>
    </citation>
    <scope>NUCLEOTIDE SEQUENCE</scope>
</reference>
<dbReference type="InterPro" id="IPR004193">
    <property type="entry name" value="Glyco_hydro_13_N"/>
</dbReference>
<dbReference type="GO" id="GO:0004553">
    <property type="term" value="F:hydrolase activity, hydrolyzing O-glycosyl compounds"/>
    <property type="evidence" value="ECO:0007669"/>
    <property type="project" value="InterPro"/>
</dbReference>
<gene>
    <name evidence="4" type="ORF">OVA965_LOCUS37474</name>
    <name evidence="5" type="ORF">TMI583_LOCUS38558</name>
</gene>
<dbReference type="InterPro" id="IPR006047">
    <property type="entry name" value="GH13_cat_dom"/>
</dbReference>
<organism evidence="4 6">
    <name type="scientific">Didymodactylos carnosus</name>
    <dbReference type="NCBI Taxonomy" id="1234261"/>
    <lineage>
        <taxon>Eukaryota</taxon>
        <taxon>Metazoa</taxon>
        <taxon>Spiralia</taxon>
        <taxon>Gnathifera</taxon>
        <taxon>Rotifera</taxon>
        <taxon>Eurotatoria</taxon>
        <taxon>Bdelloidea</taxon>
        <taxon>Philodinida</taxon>
        <taxon>Philodinidae</taxon>
        <taxon>Didymodactylos</taxon>
    </lineage>
</organism>
<sequence length="290" mass="33288">MGRRVRDERTHQIWHIYLPDLEPGQLYGYRVDGPFDPSNGHRFNVNKLLIDPYARAITGTLEWHDSLFGYDIQDTSPEKDLTFSTMDSAPFIPKCVVVDSLNFNWGGDAPPKIPYHESIIYELHVKGFTKLNPEVPEEIRGSYAAIGHASTIEYFKQLGITAVELMPVQHFITDRHLKDRGLTNYWGYHTIGFFAPDVRYSSSGTYGQQVLEFKQMVKKLHKAGIEVIMDVAYNHTGEGNQMGPTLSFKGIDNRSYYRLTENDRRFYFDYTGTGNTVNCMLPNVLRLIMD</sequence>
<dbReference type="Proteomes" id="UP000677228">
    <property type="component" value="Unassembled WGS sequence"/>
</dbReference>
<evidence type="ECO:0000313" key="4">
    <source>
        <dbReference type="EMBL" id="CAF1513467.1"/>
    </source>
</evidence>
<dbReference type="PANTHER" id="PTHR43002">
    <property type="entry name" value="GLYCOGEN DEBRANCHING ENZYME"/>
    <property type="match status" value="1"/>
</dbReference>
<dbReference type="AlphaFoldDB" id="A0A8S2FMZ9"/>
<dbReference type="SUPFAM" id="SSF81296">
    <property type="entry name" value="E set domains"/>
    <property type="match status" value="1"/>
</dbReference>
<evidence type="ECO:0000313" key="6">
    <source>
        <dbReference type="Proteomes" id="UP000677228"/>
    </source>
</evidence>
<feature type="non-terminal residue" evidence="4">
    <location>
        <position position="290"/>
    </location>
</feature>
<proteinExistence type="inferred from homology"/>
<dbReference type="EMBL" id="CAJNOK010035454">
    <property type="protein sequence ID" value="CAF1513467.1"/>
    <property type="molecule type" value="Genomic_DNA"/>
</dbReference>
<protein>
    <recommendedName>
        <fullName evidence="7">Glycogen debranching enzyme GlgX</fullName>
    </recommendedName>
</protein>
<dbReference type="Gene3D" id="3.20.20.80">
    <property type="entry name" value="Glycosidases"/>
    <property type="match status" value="1"/>
</dbReference>
<evidence type="ECO:0000256" key="1">
    <source>
        <dbReference type="ARBA" id="ARBA00008061"/>
    </source>
</evidence>
<dbReference type="Gene3D" id="2.60.40.10">
    <property type="entry name" value="Immunoglobulins"/>
    <property type="match status" value="1"/>
</dbReference>
<dbReference type="SUPFAM" id="SSF51445">
    <property type="entry name" value="(Trans)glycosidases"/>
    <property type="match status" value="1"/>
</dbReference>
<evidence type="ECO:0000259" key="3">
    <source>
        <dbReference type="Pfam" id="PF02922"/>
    </source>
</evidence>
<comment type="similarity">
    <text evidence="1">Belongs to the glycosyl hydrolase 13 family.</text>
</comment>
<dbReference type="InterPro" id="IPR014756">
    <property type="entry name" value="Ig_E-set"/>
</dbReference>
<feature type="domain" description="Glycoside hydrolase family 13 N-terminal" evidence="3">
    <location>
        <begin position="7"/>
        <end position="54"/>
    </location>
</feature>
<evidence type="ECO:0000313" key="5">
    <source>
        <dbReference type="EMBL" id="CAF4301057.1"/>
    </source>
</evidence>
<dbReference type="EMBL" id="CAJOBA010057533">
    <property type="protein sequence ID" value="CAF4301057.1"/>
    <property type="molecule type" value="Genomic_DNA"/>
</dbReference>
<dbReference type="Proteomes" id="UP000682733">
    <property type="component" value="Unassembled WGS sequence"/>
</dbReference>
<accession>A0A8S2FMZ9</accession>
<dbReference type="GO" id="GO:0005975">
    <property type="term" value="P:carbohydrate metabolic process"/>
    <property type="evidence" value="ECO:0007669"/>
    <property type="project" value="InterPro"/>
</dbReference>
<dbReference type="Pfam" id="PF00128">
    <property type="entry name" value="Alpha-amylase"/>
    <property type="match status" value="1"/>
</dbReference>
<dbReference type="CDD" id="cd02856">
    <property type="entry name" value="E_set_GDE_Isoamylase_N"/>
    <property type="match status" value="1"/>
</dbReference>
<feature type="domain" description="Glycosyl hydrolase family 13 catalytic" evidence="2">
    <location>
        <begin position="148"/>
        <end position="273"/>
    </location>
</feature>
<evidence type="ECO:0000259" key="2">
    <source>
        <dbReference type="Pfam" id="PF00128"/>
    </source>
</evidence>
<dbReference type="InterPro" id="IPR013783">
    <property type="entry name" value="Ig-like_fold"/>
</dbReference>
<comment type="caution">
    <text evidence="4">The sequence shown here is derived from an EMBL/GenBank/DDBJ whole genome shotgun (WGS) entry which is preliminary data.</text>
</comment>
<evidence type="ECO:0008006" key="7">
    <source>
        <dbReference type="Google" id="ProtNLM"/>
    </source>
</evidence>
<dbReference type="InterPro" id="IPR017853">
    <property type="entry name" value="GH"/>
</dbReference>
<dbReference type="Pfam" id="PF02922">
    <property type="entry name" value="CBM_48"/>
    <property type="match status" value="1"/>
</dbReference>